<dbReference type="InterPro" id="IPR013103">
    <property type="entry name" value="RVT_2"/>
</dbReference>
<evidence type="ECO:0000259" key="4">
    <source>
        <dbReference type="Pfam" id="PF13976"/>
    </source>
</evidence>
<proteinExistence type="predicted"/>
<comment type="caution">
    <text evidence="5">The sequence shown here is derived from an EMBL/GenBank/DDBJ whole genome shotgun (WGS) entry which is preliminary data.</text>
</comment>
<feature type="compositionally biased region" description="Basic and acidic residues" evidence="2">
    <location>
        <begin position="1180"/>
        <end position="1197"/>
    </location>
</feature>
<accession>A0A6L2LRH4</accession>
<feature type="region of interest" description="Disordered" evidence="2">
    <location>
        <begin position="1082"/>
        <end position="1141"/>
    </location>
</feature>
<sequence length="1472" mass="166609">MMMGQYLTFTDHSFWDVIVNGDLVSPVASASAGVEGPIPPKTAEQKLARKNELKHDANLKLLRSLPLAWNNIALIMRNKFDLDTLSMDDLYNNLKVYKYEIKASTASYADDVMFSFFTNQSNALRLDNEDLKQIDTDNLEEMDLKWRGHFAREYKAPKNQGNRKRCSKKECTRGHIYYKCLGCLRWDSQISAIDKTGLGYDGQMNKSDLNDIHVNESEVLKNVFDSRECDGDDNQVNDSFKKGEGYHVVPPPYTGNYMPPRADLSFARLDNSVFKSKVSETITSVPKIETYASKTSKDSLEKPKTVRNTTVKNESKAKKPRKFSQSPKDQFGTARVNHQSKWTHPHPKRNFVPATVLTKFGQVPVNVAKQSSRRVASVRAAASVNTVAPRTNVNDALPTIYSYFKAHSPDQRIFDSRCSRHMTGNKSYLKDYQETNGGFVAFGGNRNEELKFNLFSISQMCDKKNSVLFTDTECVVLSPDFKLLDKSQVLLKVPKNNNMYSFDLKNVVPLGGLTCLFAKATLDESNLWYRRLGRIIFKTMNKLVRGNLVRGLPSKLFENDHTCVTCQKGKQHKAFCIENQMDHKVKPIRCDNETEFKNKIMNEFCEIKGYSINSKAFRVFNTRTRFVVENLHINFLENKSNVAGTRPNWMFDIDTLTMSMNYQPVFIGNQTNGLKSSKDEVADDVGKKRRERAQRNEFESMFGQDKDANGNSTYMMFTLVSAAGSSYDNIDGSIPVNAATLPNVDLLTDPIMFDLVDTIDLQDTGIFSGAYNDEVEGAVADFNNLELTIVFNPSWIEAMQDELLQLRLQKVWILVDLPKGKHAIRTKRVYKNKKDNRGIVVRNKSRLVTQGYTQEEGIDYDESAFLYDTIEEEVYMCQPPVCEDPQFPDKVYKVEKALYGLHQAPRAWVNAQEVPDEFYRGAHFLLRIAGMQRHDGIFISRDKFQVTPKVSHLHAMKRIFRYLKGQPKMGIWYPRDSPFDFEAFLDNDYAGASFDRKFTTRGCQFLGKRLISWQCKKQTVVANLTTEVEYVAAANCHGQFWATTKSKTVNDVKQIHATIDGKIVIDLAKPFSNVYVKVEGEGLGQPSEPQPPSSTVPPSHKEQVTTVASQPQKTHTPRQAKIGQDTKIPQSSGPFKKVGNEVVCTGEDDRVVRAATTSTSLKAEQESDFLRFGDQKAAKESQKFRKEANGKNSRDESLQGDIDDDFDDINDMVDESIKNVEGDIVNAGGVVNTATTGVSVANASVSTTGVSISTVEPRTPPTTTITTFEDEDLTIAQTLVKMRSKKDKEKGVTFRDLEESARPTIIILTINPKDKGKGIMQEPEKPSKNPRVAQIQLDEELAKRMHEEEMAEFKKKESEIAVVEEASKAAINQELDDIQSMIEADEQMASRLQSKEQEQFTIKEKSIMLVEMIAERKRFIAAQRAVEQRSKPPTKAQMRNRMCTNLKNQAGYQNNQLKGKSYDDIQKLFDKA</sequence>
<evidence type="ECO:0000256" key="1">
    <source>
        <dbReference type="SAM" id="Coils"/>
    </source>
</evidence>
<dbReference type="Pfam" id="PF07727">
    <property type="entry name" value="RVT_2"/>
    <property type="match status" value="1"/>
</dbReference>
<feature type="region of interest" description="Disordered" evidence="2">
    <location>
        <begin position="1180"/>
        <end position="1203"/>
    </location>
</feature>
<name>A0A6L2LRH4_TANCI</name>
<feature type="compositionally biased region" description="Basic and acidic residues" evidence="2">
    <location>
        <begin position="295"/>
        <end position="304"/>
    </location>
</feature>
<dbReference type="PANTHER" id="PTHR11439">
    <property type="entry name" value="GAG-POL-RELATED RETROTRANSPOSON"/>
    <property type="match status" value="1"/>
</dbReference>
<dbReference type="InterPro" id="IPR025724">
    <property type="entry name" value="GAG-pre-integrase_dom"/>
</dbReference>
<protein>
    <submittedName>
        <fullName evidence="5">Ribonuclease H-like domain-containing protein</fullName>
    </submittedName>
</protein>
<feature type="domain" description="GAG-pre-integrase" evidence="4">
    <location>
        <begin position="498"/>
        <end position="571"/>
    </location>
</feature>
<evidence type="ECO:0000313" key="5">
    <source>
        <dbReference type="EMBL" id="GEU63082.1"/>
    </source>
</evidence>
<evidence type="ECO:0000259" key="3">
    <source>
        <dbReference type="Pfam" id="PF07727"/>
    </source>
</evidence>
<gene>
    <name evidence="5" type="ORF">Tci_035060</name>
</gene>
<dbReference type="PANTHER" id="PTHR11439:SF495">
    <property type="entry name" value="REVERSE TRANSCRIPTASE, RNA-DEPENDENT DNA POLYMERASE-RELATED"/>
    <property type="match status" value="1"/>
</dbReference>
<dbReference type="Pfam" id="PF13976">
    <property type="entry name" value="gag_pre-integrs"/>
    <property type="match status" value="1"/>
</dbReference>
<reference evidence="5" key="1">
    <citation type="journal article" date="2019" name="Sci. Rep.">
        <title>Draft genome of Tanacetum cinerariifolium, the natural source of mosquito coil.</title>
        <authorList>
            <person name="Yamashiro T."/>
            <person name="Shiraishi A."/>
            <person name="Satake H."/>
            <person name="Nakayama K."/>
        </authorList>
    </citation>
    <scope>NUCLEOTIDE SEQUENCE</scope>
</reference>
<dbReference type="EMBL" id="BKCJ010004786">
    <property type="protein sequence ID" value="GEU63082.1"/>
    <property type="molecule type" value="Genomic_DNA"/>
</dbReference>
<feature type="domain" description="Reverse transcriptase Ty1/copia-type" evidence="3">
    <location>
        <begin position="810"/>
        <end position="862"/>
    </location>
</feature>
<feature type="compositionally biased region" description="Polar residues" evidence="2">
    <location>
        <begin position="1104"/>
        <end position="1114"/>
    </location>
</feature>
<feature type="region of interest" description="Disordered" evidence="2">
    <location>
        <begin position="294"/>
        <end position="332"/>
    </location>
</feature>
<keyword evidence="1" id="KW-0175">Coiled coil</keyword>
<organism evidence="5">
    <name type="scientific">Tanacetum cinerariifolium</name>
    <name type="common">Dalmatian daisy</name>
    <name type="synonym">Chrysanthemum cinerariifolium</name>
    <dbReference type="NCBI Taxonomy" id="118510"/>
    <lineage>
        <taxon>Eukaryota</taxon>
        <taxon>Viridiplantae</taxon>
        <taxon>Streptophyta</taxon>
        <taxon>Embryophyta</taxon>
        <taxon>Tracheophyta</taxon>
        <taxon>Spermatophyta</taxon>
        <taxon>Magnoliopsida</taxon>
        <taxon>eudicotyledons</taxon>
        <taxon>Gunneridae</taxon>
        <taxon>Pentapetalae</taxon>
        <taxon>asterids</taxon>
        <taxon>campanulids</taxon>
        <taxon>Asterales</taxon>
        <taxon>Asteraceae</taxon>
        <taxon>Asteroideae</taxon>
        <taxon>Anthemideae</taxon>
        <taxon>Anthemidinae</taxon>
        <taxon>Tanacetum</taxon>
    </lineage>
</organism>
<feature type="coiled-coil region" evidence="1">
    <location>
        <begin position="1346"/>
        <end position="1395"/>
    </location>
</feature>
<evidence type="ECO:0000256" key="2">
    <source>
        <dbReference type="SAM" id="MobiDB-lite"/>
    </source>
</evidence>
<dbReference type="CDD" id="cd09272">
    <property type="entry name" value="RNase_HI_RT_Ty1"/>
    <property type="match status" value="1"/>
</dbReference>